<dbReference type="Proteomes" id="UP001345963">
    <property type="component" value="Unassembled WGS sequence"/>
</dbReference>
<keyword evidence="12" id="KW-1185">Reference proteome</keyword>
<organism evidence="11 12">
    <name type="scientific">Ataeniobius toweri</name>
    <dbReference type="NCBI Taxonomy" id="208326"/>
    <lineage>
        <taxon>Eukaryota</taxon>
        <taxon>Metazoa</taxon>
        <taxon>Chordata</taxon>
        <taxon>Craniata</taxon>
        <taxon>Vertebrata</taxon>
        <taxon>Euteleostomi</taxon>
        <taxon>Actinopterygii</taxon>
        <taxon>Neopterygii</taxon>
        <taxon>Teleostei</taxon>
        <taxon>Neoteleostei</taxon>
        <taxon>Acanthomorphata</taxon>
        <taxon>Ovalentaria</taxon>
        <taxon>Atherinomorphae</taxon>
        <taxon>Cyprinodontiformes</taxon>
        <taxon>Goodeidae</taxon>
        <taxon>Ataeniobius</taxon>
    </lineage>
</organism>
<evidence type="ECO:0000313" key="11">
    <source>
        <dbReference type="EMBL" id="MED6256799.1"/>
    </source>
</evidence>
<evidence type="ECO:0000256" key="3">
    <source>
        <dbReference type="ARBA" id="ARBA00018452"/>
    </source>
</evidence>
<dbReference type="EMBL" id="JAHUTI010078733">
    <property type="protein sequence ID" value="MED6256799.1"/>
    <property type="molecule type" value="Genomic_DNA"/>
</dbReference>
<dbReference type="Gene3D" id="3.10.180.10">
    <property type="entry name" value="2,3-Dihydroxybiphenyl 1,2-Dioxygenase, domain 1"/>
    <property type="match status" value="2"/>
</dbReference>
<keyword evidence="4" id="KW-0479">Metal-binding</keyword>
<feature type="domain" description="VOC" evidence="10">
    <location>
        <begin position="53"/>
        <end position="214"/>
    </location>
</feature>
<gene>
    <name evidence="11" type="ORF">ATANTOWER_024597</name>
</gene>
<dbReference type="InterPro" id="IPR004360">
    <property type="entry name" value="Glyas_Fos-R_dOase_dom"/>
</dbReference>
<keyword evidence="5" id="KW-0677">Repeat</keyword>
<dbReference type="CDD" id="cd08342">
    <property type="entry name" value="HPPD_N_like"/>
    <property type="match status" value="1"/>
</dbReference>
<dbReference type="InterPro" id="IPR029068">
    <property type="entry name" value="Glyas_Bleomycin-R_OHBP_Dase"/>
</dbReference>
<evidence type="ECO:0000256" key="6">
    <source>
        <dbReference type="ARBA" id="ARBA00023004"/>
    </source>
</evidence>
<comment type="caution">
    <text evidence="11">The sequence shown here is derived from an EMBL/GenBank/DDBJ whole genome shotgun (WGS) entry which is preliminary data.</text>
</comment>
<dbReference type="PANTHER" id="PTHR11959">
    <property type="entry name" value="4-HYDROXYPHENYLPYRUVATE DIOXYGENASE"/>
    <property type="match status" value="1"/>
</dbReference>
<comment type="similarity">
    <text evidence="2">Belongs to the 4HPPD family.</text>
</comment>
<evidence type="ECO:0000256" key="1">
    <source>
        <dbReference type="ARBA" id="ARBA00001962"/>
    </source>
</evidence>
<sequence>MTINSKSSLSLLWTTRSFKCCANHAYPAHHFPSRLTNGAHLVARENMAVPLRRLHHVSLHVSNGQKLVYDLVSKYKFNLFATRLTDRSRQVAFRNGAAVFVVKERPIQGSAGLNEWLQLGGNDNHSADAHRVNFEKHKRSNPSCLYDVHLHHPVDSVSNVCFEVEDVERSFKVLRHLGCNFLVPPTTVEDENGLVTYSVVKSIVGNVCHTLIDKTKYRGTFLPGFNVTEKDWSLEKENVSCPVTHFDHITYASPRKSTQQVMRWYEKLFGFQRFFIDSDEDVDEGFVVNQEGVGLRLTAMQYWKCSKAGITLPFTDKKEPDCKFVIAESLPHQGRNQVDTFLEQHRAAGIQHVALYTKNIVSAAHTMAKAGVHFFSPPPAYYTEAGKRREIEEAGHDPQMLSEHGILMDTDLQQDPSSQRECSENRRYLLQVFTKPLFAEDTFFLELIERRGATGFGEGNIRALWRSVQAYMENERRDSQGETVQSAQQ</sequence>
<dbReference type="Pfam" id="PF00903">
    <property type="entry name" value="Glyoxalase"/>
    <property type="match status" value="1"/>
</dbReference>
<keyword evidence="6" id="KW-0408">Iron</keyword>
<dbReference type="CDD" id="cd07250">
    <property type="entry name" value="HPPD_C_like"/>
    <property type="match status" value="1"/>
</dbReference>
<reference evidence="11 12" key="1">
    <citation type="submission" date="2021-07" db="EMBL/GenBank/DDBJ databases">
        <authorList>
            <person name="Palmer J.M."/>
        </authorList>
    </citation>
    <scope>NUCLEOTIDE SEQUENCE [LARGE SCALE GENOMIC DNA]</scope>
    <source>
        <strain evidence="11 12">AT_MEX2019</strain>
        <tissue evidence="11">Muscle</tissue>
    </source>
</reference>
<name>A0ABU7C4M7_9TELE</name>
<protein>
    <recommendedName>
        <fullName evidence="3">4-hydroxyphenylpyruvate dioxygenase</fullName>
    </recommendedName>
    <alternativeName>
        <fullName evidence="7">4-hydroxyphenylpyruvic acid oxidase</fullName>
    </alternativeName>
</protein>
<evidence type="ECO:0000256" key="5">
    <source>
        <dbReference type="ARBA" id="ARBA00022737"/>
    </source>
</evidence>
<dbReference type="InterPro" id="IPR037523">
    <property type="entry name" value="VOC_core"/>
</dbReference>
<evidence type="ECO:0000259" key="10">
    <source>
        <dbReference type="PROSITE" id="PS51819"/>
    </source>
</evidence>
<dbReference type="PANTHER" id="PTHR11959:SF10">
    <property type="entry name" value="4-HYDROXYPHENYLPYRUVATE DIOXYGENASE-LIKE PROTEIN"/>
    <property type="match status" value="1"/>
</dbReference>
<evidence type="ECO:0000256" key="2">
    <source>
        <dbReference type="ARBA" id="ARBA00005877"/>
    </source>
</evidence>
<dbReference type="InterPro" id="IPR041736">
    <property type="entry name" value="4OHPhenylPyrv_dOase_N"/>
</dbReference>
<evidence type="ECO:0000313" key="12">
    <source>
        <dbReference type="Proteomes" id="UP001345963"/>
    </source>
</evidence>
<accession>A0ABU7C4M7</accession>
<evidence type="ECO:0000256" key="7">
    <source>
        <dbReference type="ARBA" id="ARBA00029786"/>
    </source>
</evidence>
<dbReference type="PROSITE" id="PS51819">
    <property type="entry name" value="VOC"/>
    <property type="match status" value="2"/>
</dbReference>
<evidence type="ECO:0000256" key="4">
    <source>
        <dbReference type="ARBA" id="ARBA00022723"/>
    </source>
</evidence>
<feature type="domain" description="VOC" evidence="10">
    <location>
        <begin position="245"/>
        <end position="404"/>
    </location>
</feature>
<evidence type="ECO:0000256" key="9">
    <source>
        <dbReference type="ARBA" id="ARBA00048047"/>
    </source>
</evidence>
<dbReference type="SUPFAM" id="SSF54593">
    <property type="entry name" value="Glyoxalase/Bleomycin resistance protein/Dihydroxybiphenyl dioxygenase"/>
    <property type="match status" value="1"/>
</dbReference>
<comment type="catalytic activity">
    <reaction evidence="9">
        <text>3-(4-hydroxyphenyl)pyruvate + O2 = homogentisate + CO2</text>
        <dbReference type="Rhea" id="RHEA:16189"/>
        <dbReference type="ChEBI" id="CHEBI:15379"/>
        <dbReference type="ChEBI" id="CHEBI:16169"/>
        <dbReference type="ChEBI" id="CHEBI:16526"/>
        <dbReference type="ChEBI" id="CHEBI:36242"/>
        <dbReference type="EC" id="1.13.11.27"/>
    </reaction>
    <physiologicalReaction direction="left-to-right" evidence="9">
        <dbReference type="Rhea" id="RHEA:16190"/>
    </physiologicalReaction>
</comment>
<evidence type="ECO:0000256" key="8">
    <source>
        <dbReference type="ARBA" id="ARBA00033727"/>
    </source>
</evidence>
<dbReference type="InterPro" id="IPR005956">
    <property type="entry name" value="4OHPhenylPyrv_dOase"/>
</dbReference>
<comment type="cofactor">
    <cofactor evidence="1">
        <name>Fe cation</name>
        <dbReference type="ChEBI" id="CHEBI:24875"/>
    </cofactor>
</comment>
<proteinExistence type="inferred from homology"/>
<dbReference type="InterPro" id="IPR041735">
    <property type="entry name" value="4OHPhenylPyrv_dOase_C"/>
</dbReference>
<comment type="function">
    <text evidence="8">Catalyzes the conversion of 4-hydroxyphenylpyruvic acid to homogentisic acid, one of the steps in tyrosine catabolism.</text>
</comment>